<dbReference type="AlphaFoldDB" id="A0AA36M3N6"/>
<protein>
    <submittedName>
        <fullName evidence="1">Uncharacterized protein</fullName>
    </submittedName>
</protein>
<organism evidence="1 2">
    <name type="scientific">Cylicocyclus nassatus</name>
    <name type="common">Nematode worm</name>
    <dbReference type="NCBI Taxonomy" id="53992"/>
    <lineage>
        <taxon>Eukaryota</taxon>
        <taxon>Metazoa</taxon>
        <taxon>Ecdysozoa</taxon>
        <taxon>Nematoda</taxon>
        <taxon>Chromadorea</taxon>
        <taxon>Rhabditida</taxon>
        <taxon>Rhabditina</taxon>
        <taxon>Rhabditomorpha</taxon>
        <taxon>Strongyloidea</taxon>
        <taxon>Strongylidae</taxon>
        <taxon>Cylicocyclus</taxon>
    </lineage>
</organism>
<evidence type="ECO:0000313" key="2">
    <source>
        <dbReference type="Proteomes" id="UP001176961"/>
    </source>
</evidence>
<comment type="caution">
    <text evidence="1">The sequence shown here is derived from an EMBL/GenBank/DDBJ whole genome shotgun (WGS) entry which is preliminary data.</text>
</comment>
<reference evidence="1" key="1">
    <citation type="submission" date="2023-07" db="EMBL/GenBank/DDBJ databases">
        <authorList>
            <consortium name="CYATHOMIX"/>
        </authorList>
    </citation>
    <scope>NUCLEOTIDE SEQUENCE</scope>
    <source>
        <strain evidence="1">N/A</strain>
    </source>
</reference>
<gene>
    <name evidence="1" type="ORF">CYNAS_LOCUS9557</name>
</gene>
<keyword evidence="2" id="KW-1185">Reference proteome</keyword>
<dbReference type="EMBL" id="CATQJL010000223">
    <property type="protein sequence ID" value="CAJ0597574.1"/>
    <property type="molecule type" value="Genomic_DNA"/>
</dbReference>
<name>A0AA36M3N6_CYLNA</name>
<evidence type="ECO:0000313" key="1">
    <source>
        <dbReference type="EMBL" id="CAJ0597574.1"/>
    </source>
</evidence>
<sequence length="75" mass="8216">MLVPSRQKNRDASWNVSTSAKLTNGHAKRSVLASQSCEAKDAELIEALIRAWAHGKCENSPAYDMGWTSRSRIAG</sequence>
<proteinExistence type="predicted"/>
<accession>A0AA36M3N6</accession>
<dbReference type="Proteomes" id="UP001176961">
    <property type="component" value="Unassembled WGS sequence"/>
</dbReference>